<dbReference type="InterPro" id="IPR007110">
    <property type="entry name" value="Ig-like_dom"/>
</dbReference>
<keyword evidence="21" id="KW-1185">Reference proteome</keyword>
<protein>
    <recommendedName>
        <fullName evidence="16">T-lymphocyte activation antigen CD86</fullName>
    </recommendedName>
    <alternativeName>
        <fullName evidence="17">Activation B7-2 antigen</fullName>
    </alternativeName>
</protein>
<dbReference type="GO" id="GO:0042102">
    <property type="term" value="P:positive regulation of T cell proliferation"/>
    <property type="evidence" value="ECO:0007669"/>
    <property type="project" value="TreeGrafter"/>
</dbReference>
<evidence type="ECO:0000256" key="4">
    <source>
        <dbReference type="ARBA" id="ARBA00022729"/>
    </source>
</evidence>
<dbReference type="FunFam" id="2.60.40.10:FF:000582">
    <property type="entry name" value="T-lymphocyte activation antigen CD86"/>
    <property type="match status" value="1"/>
</dbReference>
<comment type="subunit">
    <text evidence="15">Homodimer. Interacts with MARCH8. Interacts (via cytoplasmic domain) with PHB1 and PHB2; the interactions increases after priming with CD40. Interacts with CD28.</text>
</comment>
<dbReference type="InterPro" id="IPR036179">
    <property type="entry name" value="Ig-like_dom_sf"/>
</dbReference>
<dbReference type="GO" id="GO:0046649">
    <property type="term" value="P:lymphocyte activation"/>
    <property type="evidence" value="ECO:0007669"/>
    <property type="project" value="UniProtKB-ARBA"/>
</dbReference>
<sequence length="378" mass="42755">MGVAICDHMGEAIFTMGLSTTLFVMALLLSGAASMKSQAYFNKTGDLPCYFTNPQNISLDELVVFWQDQDKLVLYELLKGKENPQSVDANYKDRTSLDQDNWTLRLHNIQIKDKGLYQCFIYHRKSLHGMIIHQNDIDLSVLANFSQPEIMLISNRTENSFINVTCSSVQGYPKPTKMNFLLKTMNSTSEYDAVMKIIQDNITGLYNVSISSSLPVFPETNVSIFCVLQPEPTQTKLFSQPYNIDAKPPQPPLPVPDNVLLTALPVLLFGVSAMVVFFITLKKRKKKPGPAHECEVIRVEREESEQAKERVENRVPERSNEAQCIVNISKTDSVMEETNVPRLRLQFKKLCIKYRRTSASRIATLYAEARNLLSAAEA</sequence>
<evidence type="ECO:0000313" key="20">
    <source>
        <dbReference type="EMBL" id="ELK36437.1"/>
    </source>
</evidence>
<evidence type="ECO:0000256" key="11">
    <source>
        <dbReference type="ARBA" id="ARBA00023170"/>
    </source>
</evidence>
<dbReference type="EMBL" id="KB101593">
    <property type="protein sequence ID" value="ELK36437.1"/>
    <property type="molecule type" value="Genomic_DNA"/>
</dbReference>
<dbReference type="InterPro" id="IPR013106">
    <property type="entry name" value="Ig_V-set"/>
</dbReference>
<dbReference type="PANTHER" id="PTHR25466">
    <property type="entry name" value="T-LYMPHOCYTE ACTIVATION ANTIGEN"/>
    <property type="match status" value="1"/>
</dbReference>
<dbReference type="Gene3D" id="2.60.40.10">
    <property type="entry name" value="Immunoglobulins"/>
    <property type="match status" value="2"/>
</dbReference>
<accession>L5MDM5</accession>
<keyword evidence="13" id="KW-0393">Immunoglobulin domain</keyword>
<dbReference type="PROSITE" id="PS50835">
    <property type="entry name" value="IG_LIKE"/>
    <property type="match status" value="1"/>
</dbReference>
<feature type="transmembrane region" description="Helical" evidence="18">
    <location>
        <begin position="259"/>
        <end position="281"/>
    </location>
</feature>
<dbReference type="InterPro" id="IPR051713">
    <property type="entry name" value="T-cell_Activation_Regulation"/>
</dbReference>
<keyword evidence="9 18" id="KW-0472">Membrane</keyword>
<comment type="subcellular location">
    <subcellularLocation>
        <location evidence="1">Cell membrane</location>
        <topology evidence="1">Single-pass type I membrane protein</topology>
    </subcellularLocation>
</comment>
<reference evidence="21" key="1">
    <citation type="journal article" date="2013" name="Science">
        <title>Comparative analysis of bat genomes provides insight into the evolution of flight and immunity.</title>
        <authorList>
            <person name="Zhang G."/>
            <person name="Cowled C."/>
            <person name="Shi Z."/>
            <person name="Huang Z."/>
            <person name="Bishop-Lilly K.A."/>
            <person name="Fang X."/>
            <person name="Wynne J.W."/>
            <person name="Xiong Z."/>
            <person name="Baker M.L."/>
            <person name="Zhao W."/>
            <person name="Tachedjian M."/>
            <person name="Zhu Y."/>
            <person name="Zhou P."/>
            <person name="Jiang X."/>
            <person name="Ng J."/>
            <person name="Yang L."/>
            <person name="Wu L."/>
            <person name="Xiao J."/>
            <person name="Feng Y."/>
            <person name="Chen Y."/>
            <person name="Sun X."/>
            <person name="Zhang Y."/>
            <person name="Marsh G.A."/>
            <person name="Crameri G."/>
            <person name="Broder C.C."/>
            <person name="Frey K.G."/>
            <person name="Wang L.F."/>
            <person name="Wang J."/>
        </authorList>
    </citation>
    <scope>NUCLEOTIDE SEQUENCE [LARGE SCALE GENOMIC DNA]</scope>
</reference>
<dbReference type="GO" id="GO:0031295">
    <property type="term" value="P:T cell costimulation"/>
    <property type="evidence" value="ECO:0007669"/>
    <property type="project" value="TreeGrafter"/>
</dbReference>
<keyword evidence="6" id="KW-0391">Immunity</keyword>
<keyword evidence="7 18" id="KW-1133">Transmembrane helix</keyword>
<dbReference type="GO" id="GO:0009897">
    <property type="term" value="C:external side of plasma membrane"/>
    <property type="evidence" value="ECO:0007669"/>
    <property type="project" value="TreeGrafter"/>
</dbReference>
<evidence type="ECO:0000256" key="10">
    <source>
        <dbReference type="ARBA" id="ARBA00023157"/>
    </source>
</evidence>
<evidence type="ECO:0000256" key="5">
    <source>
        <dbReference type="ARBA" id="ARBA00022843"/>
    </source>
</evidence>
<keyword evidence="3 18" id="KW-0812">Transmembrane</keyword>
<dbReference type="GO" id="GO:0042130">
    <property type="term" value="P:negative regulation of T cell proliferation"/>
    <property type="evidence" value="ECO:0007669"/>
    <property type="project" value="TreeGrafter"/>
</dbReference>
<dbReference type="PANTHER" id="PTHR25466:SF2">
    <property type="entry name" value="T-LYMPHOCYTE ACTIVATION ANTIGEN CD86"/>
    <property type="match status" value="1"/>
</dbReference>
<dbReference type="eggNOG" id="ENOG502S1FF">
    <property type="taxonomic scope" value="Eukaryota"/>
</dbReference>
<evidence type="ECO:0000256" key="16">
    <source>
        <dbReference type="ARBA" id="ARBA00074065"/>
    </source>
</evidence>
<evidence type="ECO:0000256" key="15">
    <source>
        <dbReference type="ARBA" id="ARBA00062369"/>
    </source>
</evidence>
<evidence type="ECO:0000256" key="9">
    <source>
        <dbReference type="ARBA" id="ARBA00023136"/>
    </source>
</evidence>
<evidence type="ECO:0000256" key="13">
    <source>
        <dbReference type="ARBA" id="ARBA00023319"/>
    </source>
</evidence>
<comment type="function">
    <text evidence="14">Receptor involved in the costimulatory signal essential for T-lymphocyte proliferation and interleukin-2 production, by binding CD28 or CTLA-4. May play a critical role in the early events of T-cell activation and costimulation of naive T-cells, such as deciding between immunity and anergy that is made by T-cells within 24 hours after activation. Also involved in the regulation of B cells function, plays a role in regulating the level of IgG(1) produced. Upon CD40 engagement, activates NF-kappa-B signaling pathway via phospholipase C and protein kinase C activation.</text>
</comment>
<keyword evidence="5" id="KW-0832">Ubl conjugation</keyword>
<evidence type="ECO:0000256" key="8">
    <source>
        <dbReference type="ARBA" id="ARBA00023130"/>
    </source>
</evidence>
<feature type="domain" description="Ig-like" evidence="19">
    <location>
        <begin position="47"/>
        <end position="140"/>
    </location>
</feature>
<evidence type="ECO:0000256" key="17">
    <source>
        <dbReference type="ARBA" id="ARBA00078929"/>
    </source>
</evidence>
<evidence type="ECO:0000256" key="1">
    <source>
        <dbReference type="ARBA" id="ARBA00004251"/>
    </source>
</evidence>
<keyword evidence="2" id="KW-1003">Cell membrane</keyword>
<dbReference type="SUPFAM" id="SSF48726">
    <property type="entry name" value="Immunoglobulin"/>
    <property type="match status" value="1"/>
</dbReference>
<gene>
    <name evidence="20" type="ORF">MDA_GLEAN10018578</name>
</gene>
<dbReference type="GO" id="GO:0071222">
    <property type="term" value="P:cellular response to lipopolysaccharide"/>
    <property type="evidence" value="ECO:0007669"/>
    <property type="project" value="TreeGrafter"/>
</dbReference>
<evidence type="ECO:0000256" key="7">
    <source>
        <dbReference type="ARBA" id="ARBA00022989"/>
    </source>
</evidence>
<evidence type="ECO:0000256" key="2">
    <source>
        <dbReference type="ARBA" id="ARBA00022475"/>
    </source>
</evidence>
<evidence type="ECO:0000256" key="14">
    <source>
        <dbReference type="ARBA" id="ARBA00060284"/>
    </source>
</evidence>
<keyword evidence="8" id="KW-1064">Adaptive immunity</keyword>
<evidence type="ECO:0000256" key="6">
    <source>
        <dbReference type="ARBA" id="ARBA00022859"/>
    </source>
</evidence>
<evidence type="ECO:0000256" key="12">
    <source>
        <dbReference type="ARBA" id="ARBA00023180"/>
    </source>
</evidence>
<keyword evidence="10" id="KW-1015">Disulfide bond</keyword>
<keyword evidence="12" id="KW-0325">Glycoprotein</keyword>
<keyword evidence="4" id="KW-0732">Signal</keyword>
<organism evidence="20 21">
    <name type="scientific">Myotis davidii</name>
    <name type="common">David's myotis</name>
    <dbReference type="NCBI Taxonomy" id="225400"/>
    <lineage>
        <taxon>Eukaryota</taxon>
        <taxon>Metazoa</taxon>
        <taxon>Chordata</taxon>
        <taxon>Craniata</taxon>
        <taxon>Vertebrata</taxon>
        <taxon>Euteleostomi</taxon>
        <taxon>Mammalia</taxon>
        <taxon>Eutheria</taxon>
        <taxon>Laurasiatheria</taxon>
        <taxon>Chiroptera</taxon>
        <taxon>Yangochiroptera</taxon>
        <taxon>Vespertilionidae</taxon>
        <taxon>Myotis</taxon>
    </lineage>
</organism>
<evidence type="ECO:0000313" key="21">
    <source>
        <dbReference type="Proteomes" id="UP000010556"/>
    </source>
</evidence>
<evidence type="ECO:0000256" key="3">
    <source>
        <dbReference type="ARBA" id="ARBA00022692"/>
    </source>
</evidence>
<proteinExistence type="predicted"/>
<dbReference type="FunFam" id="2.60.40.10:FF:000765">
    <property type="entry name" value="CD86 isoform 1"/>
    <property type="match status" value="1"/>
</dbReference>
<dbReference type="GO" id="GO:0002250">
    <property type="term" value="P:adaptive immune response"/>
    <property type="evidence" value="ECO:0007669"/>
    <property type="project" value="UniProtKB-KW"/>
</dbReference>
<evidence type="ECO:0000259" key="19">
    <source>
        <dbReference type="PROSITE" id="PS50835"/>
    </source>
</evidence>
<dbReference type="CDD" id="cd16087">
    <property type="entry name" value="IgV_CD86"/>
    <property type="match status" value="1"/>
</dbReference>
<feature type="transmembrane region" description="Helical" evidence="18">
    <location>
        <begin position="12"/>
        <end position="33"/>
    </location>
</feature>
<dbReference type="Proteomes" id="UP000010556">
    <property type="component" value="Unassembled WGS sequence"/>
</dbReference>
<keyword evidence="11" id="KW-0675">Receptor</keyword>
<dbReference type="InterPro" id="IPR037677">
    <property type="entry name" value="CD86_IgV"/>
</dbReference>
<dbReference type="AlphaFoldDB" id="L5MDM5"/>
<dbReference type="InterPro" id="IPR013783">
    <property type="entry name" value="Ig-like_fold"/>
</dbReference>
<dbReference type="SMART" id="SM00406">
    <property type="entry name" value="IGv"/>
    <property type="match status" value="1"/>
</dbReference>
<dbReference type="GO" id="GO:0007166">
    <property type="term" value="P:cell surface receptor signaling pathway"/>
    <property type="evidence" value="ECO:0007669"/>
    <property type="project" value="TreeGrafter"/>
</dbReference>
<name>L5MDM5_MYODS</name>
<evidence type="ECO:0000256" key="18">
    <source>
        <dbReference type="SAM" id="Phobius"/>
    </source>
</evidence>